<sequence length="335" mass="36956">MCTSLTYMAEKGAFFLARTMDFGIELGGSPVVVPRNQHFNSDATAEGYDTTYSFVGAGRDVGNYILVDGVNEKGLSAAALYFRGEATYAKTPMTGKTNLAPHEVVNWLLGNMASCAELGQQLTELNVLAIPIALLQVTTPLHWIIADVSGACYVLELDQTGCHYIANPVGVMANSPDFQWHLKNLSNYLQVQPTPHPHRTYGQFVAADFGPGSGALGLPGDFTSPSRFVRLTYMRQYAETAKTPEAAVNVLSHLLNTVDIPRGVKIKEDGSSDYTQYRGYMRMDQPTYYMQPYYDQTISRVILTENLMNQPAPIAFPLEKEQEFKSVNQSVNQHG</sequence>
<evidence type="ECO:0000256" key="1">
    <source>
        <dbReference type="ARBA" id="ARBA00006625"/>
    </source>
</evidence>
<comment type="caution">
    <text evidence="4">The sequence shown here is derived from an EMBL/GenBank/DDBJ whole genome shotgun (WGS) entry which is preliminary data.</text>
</comment>
<feature type="domain" description="Choloylglycine hydrolase/NAAA C-terminal" evidence="3">
    <location>
        <begin position="2"/>
        <end position="314"/>
    </location>
</feature>
<dbReference type="SUPFAM" id="SSF56235">
    <property type="entry name" value="N-terminal nucleophile aminohydrolases (Ntn hydrolases)"/>
    <property type="match status" value="1"/>
</dbReference>
<dbReference type="GO" id="GO:0016787">
    <property type="term" value="F:hydrolase activity"/>
    <property type="evidence" value="ECO:0007669"/>
    <property type="project" value="UniProtKB-KW"/>
</dbReference>
<accession>A0ABW4J9I7</accession>
<name>A0ABW4J9I7_9LACO</name>
<dbReference type="Pfam" id="PF02275">
    <property type="entry name" value="CBAH"/>
    <property type="match status" value="1"/>
</dbReference>
<comment type="similarity">
    <text evidence="1">Belongs to the peptidase C59 family.</text>
</comment>
<dbReference type="EMBL" id="JBHTOP010000026">
    <property type="protein sequence ID" value="MFD1672354.1"/>
    <property type="molecule type" value="Genomic_DNA"/>
</dbReference>
<evidence type="ECO:0000259" key="3">
    <source>
        <dbReference type="Pfam" id="PF02275"/>
    </source>
</evidence>
<organism evidence="4 5">
    <name type="scientific">Agrilactobacillus yilanensis</name>
    <dbReference type="NCBI Taxonomy" id="2485997"/>
    <lineage>
        <taxon>Bacteria</taxon>
        <taxon>Bacillati</taxon>
        <taxon>Bacillota</taxon>
        <taxon>Bacilli</taxon>
        <taxon>Lactobacillales</taxon>
        <taxon>Lactobacillaceae</taxon>
        <taxon>Agrilactobacillus</taxon>
    </lineage>
</organism>
<gene>
    <name evidence="4" type="ORF">ACFQ5M_09615</name>
</gene>
<dbReference type="PANTHER" id="PTHR35527:SF2">
    <property type="entry name" value="HYDROLASE"/>
    <property type="match status" value="1"/>
</dbReference>
<dbReference type="Proteomes" id="UP001597267">
    <property type="component" value="Unassembled WGS sequence"/>
</dbReference>
<proteinExistence type="inferred from homology"/>
<reference evidence="5" key="1">
    <citation type="journal article" date="2019" name="Int. J. Syst. Evol. Microbiol.">
        <title>The Global Catalogue of Microorganisms (GCM) 10K type strain sequencing project: providing services to taxonomists for standard genome sequencing and annotation.</title>
        <authorList>
            <consortium name="The Broad Institute Genomics Platform"/>
            <consortium name="The Broad Institute Genome Sequencing Center for Infectious Disease"/>
            <person name="Wu L."/>
            <person name="Ma J."/>
        </authorList>
    </citation>
    <scope>NUCLEOTIDE SEQUENCE [LARGE SCALE GENOMIC DNA]</scope>
    <source>
        <strain evidence="5">CCM 8896</strain>
    </source>
</reference>
<dbReference type="PANTHER" id="PTHR35527">
    <property type="entry name" value="CHOLOYLGLYCINE HYDROLASE"/>
    <property type="match status" value="1"/>
</dbReference>
<dbReference type="RefSeq" id="WP_125712307.1">
    <property type="nucleotide sequence ID" value="NZ_JBHTOP010000026.1"/>
</dbReference>
<protein>
    <submittedName>
        <fullName evidence="4">Choloylglycine hydrolase family protein</fullName>
    </submittedName>
</protein>
<dbReference type="CDD" id="cd00542">
    <property type="entry name" value="Ntn_PVA"/>
    <property type="match status" value="1"/>
</dbReference>
<evidence type="ECO:0000313" key="4">
    <source>
        <dbReference type="EMBL" id="MFD1672354.1"/>
    </source>
</evidence>
<evidence type="ECO:0000313" key="5">
    <source>
        <dbReference type="Proteomes" id="UP001597267"/>
    </source>
</evidence>
<dbReference type="InterPro" id="IPR029055">
    <property type="entry name" value="Ntn_hydrolases_N"/>
</dbReference>
<dbReference type="Gene3D" id="3.60.60.10">
    <property type="entry name" value="Penicillin V Acylase, Chain A"/>
    <property type="match status" value="1"/>
</dbReference>
<dbReference type="InterPro" id="IPR029132">
    <property type="entry name" value="CBAH/NAAA_C"/>
</dbReference>
<dbReference type="InterPro" id="IPR052193">
    <property type="entry name" value="Peptidase_C59"/>
</dbReference>
<evidence type="ECO:0000256" key="2">
    <source>
        <dbReference type="ARBA" id="ARBA00022801"/>
    </source>
</evidence>
<keyword evidence="2 4" id="KW-0378">Hydrolase</keyword>
<keyword evidence="5" id="KW-1185">Reference proteome</keyword>